<sequence length="159" mass="17716">MGRYASGTDTSGGDVAEDVRSRQGPLNASDQECAFGDAPLARERNLHNDQDSRDEEVMSIGKLASGDALFALGFTFGKDPRTPSAMRLRRNHALMRGDQVGGGSAFGGCAAEEKRRPDVRLRRGADRRMRRHNSRRRDTRRRRYAGQNGQKKLYKYVSA</sequence>
<comment type="caution">
    <text evidence="2">The sequence shown here is derived from an EMBL/GenBank/DDBJ whole genome shotgun (WGS) entry which is preliminary data.</text>
</comment>
<keyword evidence="3" id="KW-1185">Reference proteome</keyword>
<evidence type="ECO:0000313" key="2">
    <source>
        <dbReference type="EMBL" id="OAE29485.1"/>
    </source>
</evidence>
<organism evidence="2 3">
    <name type="scientific">Marchantia polymorpha subsp. ruderalis</name>
    <dbReference type="NCBI Taxonomy" id="1480154"/>
    <lineage>
        <taxon>Eukaryota</taxon>
        <taxon>Viridiplantae</taxon>
        <taxon>Streptophyta</taxon>
        <taxon>Embryophyta</taxon>
        <taxon>Marchantiophyta</taxon>
        <taxon>Marchantiopsida</taxon>
        <taxon>Marchantiidae</taxon>
        <taxon>Marchantiales</taxon>
        <taxon>Marchantiaceae</taxon>
        <taxon>Marchantia</taxon>
    </lineage>
</organism>
<dbReference type="Proteomes" id="UP000077202">
    <property type="component" value="Unassembled WGS sequence"/>
</dbReference>
<evidence type="ECO:0000313" key="3">
    <source>
        <dbReference type="Proteomes" id="UP000077202"/>
    </source>
</evidence>
<dbReference type="AlphaFoldDB" id="A0A176WB86"/>
<name>A0A176WB86_MARPO</name>
<reference evidence="2" key="1">
    <citation type="submission" date="2016-03" db="EMBL/GenBank/DDBJ databases">
        <title>Mechanisms controlling the formation of the plant cell surface in tip-growing cells are functionally conserved among land plants.</title>
        <authorList>
            <person name="Honkanen S."/>
            <person name="Jones V.A."/>
            <person name="Morieri G."/>
            <person name="Champion C."/>
            <person name="Hetherington A.J."/>
            <person name="Kelly S."/>
            <person name="Saint-Marcoux D."/>
            <person name="Proust H."/>
            <person name="Prescott H."/>
            <person name="Dolan L."/>
        </authorList>
    </citation>
    <scope>NUCLEOTIDE SEQUENCE [LARGE SCALE GENOMIC DNA]</scope>
    <source>
        <tissue evidence="2">Whole gametophyte</tissue>
    </source>
</reference>
<feature type="compositionally biased region" description="Basic and acidic residues" evidence="1">
    <location>
        <begin position="114"/>
        <end position="127"/>
    </location>
</feature>
<dbReference type="EMBL" id="LVLJ01001455">
    <property type="protein sequence ID" value="OAE29485.1"/>
    <property type="molecule type" value="Genomic_DNA"/>
</dbReference>
<evidence type="ECO:0000256" key="1">
    <source>
        <dbReference type="SAM" id="MobiDB-lite"/>
    </source>
</evidence>
<proteinExistence type="predicted"/>
<feature type="region of interest" description="Disordered" evidence="1">
    <location>
        <begin position="114"/>
        <end position="159"/>
    </location>
</feature>
<feature type="region of interest" description="Disordered" evidence="1">
    <location>
        <begin position="1"/>
        <end position="38"/>
    </location>
</feature>
<accession>A0A176WB86</accession>
<protein>
    <submittedName>
        <fullName evidence="2">Uncharacterized protein</fullName>
    </submittedName>
</protein>
<feature type="compositionally biased region" description="Basic residues" evidence="1">
    <location>
        <begin position="128"/>
        <end position="144"/>
    </location>
</feature>
<gene>
    <name evidence="2" type="ORF">AXG93_1433s1030</name>
</gene>